<accession>A0A075AJ29</accession>
<dbReference type="CTD" id="20315536"/>
<dbReference type="KEGG" id="ovi:T265_01348"/>
<keyword evidence="2" id="KW-1185">Reference proteome</keyword>
<proteinExistence type="predicted"/>
<sequence length="76" mass="8579">MLSLHVPFLYVLSGRTEAYPAPHVSVSSSDTHQADTEMRIPHLIAVTLTRLPETEAVAYGSPPDIWLDYRRFLRGK</sequence>
<dbReference type="Proteomes" id="UP000054324">
    <property type="component" value="Unassembled WGS sequence"/>
</dbReference>
<dbReference type="EMBL" id="KL596632">
    <property type="protein sequence ID" value="KER32664.1"/>
    <property type="molecule type" value="Genomic_DNA"/>
</dbReference>
<evidence type="ECO:0000313" key="2">
    <source>
        <dbReference type="Proteomes" id="UP000054324"/>
    </source>
</evidence>
<dbReference type="RefSeq" id="XP_009163618.1">
    <property type="nucleotide sequence ID" value="XM_009165354.1"/>
</dbReference>
<name>A0A075AJ29_OPIVI</name>
<dbReference type="AlphaFoldDB" id="A0A075AJ29"/>
<dbReference type="GeneID" id="20315536"/>
<protein>
    <submittedName>
        <fullName evidence="1">Uncharacterized protein</fullName>
    </submittedName>
</protein>
<gene>
    <name evidence="1" type="ORF">T265_01348</name>
</gene>
<reference evidence="1 2" key="1">
    <citation type="submission" date="2013-11" db="EMBL/GenBank/DDBJ databases">
        <title>Opisthorchis viverrini - life in the bile duct.</title>
        <authorList>
            <person name="Young N.D."/>
            <person name="Nagarajan N."/>
            <person name="Lin S.J."/>
            <person name="Korhonen P.K."/>
            <person name="Jex A.R."/>
            <person name="Hall R.S."/>
            <person name="Safavi-Hemami H."/>
            <person name="Kaewkong W."/>
            <person name="Bertrand D."/>
            <person name="Gao S."/>
            <person name="Seet Q."/>
            <person name="Wongkham S."/>
            <person name="Teh B.T."/>
            <person name="Wongkham C."/>
            <person name="Intapan P.M."/>
            <person name="Maleewong W."/>
            <person name="Yang X."/>
            <person name="Hu M."/>
            <person name="Wang Z."/>
            <person name="Hofmann A."/>
            <person name="Sternberg P.W."/>
            <person name="Tan P."/>
            <person name="Wang J."/>
            <person name="Gasser R.B."/>
        </authorList>
    </citation>
    <scope>NUCLEOTIDE SEQUENCE [LARGE SCALE GENOMIC DNA]</scope>
</reference>
<organism evidence="1 2">
    <name type="scientific">Opisthorchis viverrini</name>
    <name type="common">Southeast Asian liver fluke</name>
    <dbReference type="NCBI Taxonomy" id="6198"/>
    <lineage>
        <taxon>Eukaryota</taxon>
        <taxon>Metazoa</taxon>
        <taxon>Spiralia</taxon>
        <taxon>Lophotrochozoa</taxon>
        <taxon>Platyhelminthes</taxon>
        <taxon>Trematoda</taxon>
        <taxon>Digenea</taxon>
        <taxon>Opisthorchiida</taxon>
        <taxon>Opisthorchiata</taxon>
        <taxon>Opisthorchiidae</taxon>
        <taxon>Opisthorchis</taxon>
    </lineage>
</organism>
<evidence type="ECO:0000313" key="1">
    <source>
        <dbReference type="EMBL" id="KER32664.1"/>
    </source>
</evidence>